<evidence type="ECO:0000256" key="3">
    <source>
        <dbReference type="ARBA" id="ARBA00022603"/>
    </source>
</evidence>
<protein>
    <recommendedName>
        <fullName evidence="6">Ribosomal RNA small subunit methyltransferase H</fullName>
        <ecNumber evidence="6">2.1.1.199</ecNumber>
    </recommendedName>
    <alternativeName>
        <fullName evidence="6">16S rRNA m(4)C1402 methyltransferase</fullName>
    </alternativeName>
    <alternativeName>
        <fullName evidence="6">rRNA (cytosine-N(4)-)-methyltransferase RsmH</fullName>
    </alternativeName>
</protein>
<feature type="binding site" evidence="6">
    <location>
        <position position="50"/>
    </location>
    <ligand>
        <name>S-adenosyl-L-methionine</name>
        <dbReference type="ChEBI" id="CHEBI:59789"/>
    </ligand>
</feature>
<dbReference type="InterPro" id="IPR029063">
    <property type="entry name" value="SAM-dependent_MTases_sf"/>
</dbReference>
<dbReference type="Proteomes" id="UP000179227">
    <property type="component" value="Unassembled WGS sequence"/>
</dbReference>
<feature type="binding site" evidence="6">
    <location>
        <begin position="33"/>
        <end position="35"/>
    </location>
    <ligand>
        <name>S-adenosyl-L-methionine</name>
        <dbReference type="ChEBI" id="CHEBI:59789"/>
    </ligand>
</feature>
<name>A0A1F5I427_9BACT</name>
<dbReference type="NCBIfam" id="TIGR00006">
    <property type="entry name" value="16S rRNA (cytosine(1402)-N(4))-methyltransferase RsmH"/>
    <property type="match status" value="1"/>
</dbReference>
<comment type="subcellular location">
    <subcellularLocation>
        <location evidence="6">Cytoplasm</location>
    </subcellularLocation>
</comment>
<organism evidence="7 8">
    <name type="scientific">Candidatus Curtissbacteria bacterium RIFCSPLOWO2_01_FULL_42_26</name>
    <dbReference type="NCBI Taxonomy" id="1797729"/>
    <lineage>
        <taxon>Bacteria</taxon>
        <taxon>Candidatus Curtissiibacteriota</taxon>
    </lineage>
</organism>
<dbReference type="GO" id="GO:0070475">
    <property type="term" value="P:rRNA base methylation"/>
    <property type="evidence" value="ECO:0007669"/>
    <property type="project" value="UniProtKB-UniRule"/>
</dbReference>
<evidence type="ECO:0000256" key="5">
    <source>
        <dbReference type="ARBA" id="ARBA00022691"/>
    </source>
</evidence>
<feature type="binding site" evidence="6">
    <location>
        <position position="97"/>
    </location>
    <ligand>
        <name>S-adenosyl-L-methionine</name>
        <dbReference type="ChEBI" id="CHEBI:59789"/>
    </ligand>
</feature>
<comment type="caution">
    <text evidence="7">The sequence shown here is derived from an EMBL/GenBank/DDBJ whole genome shotgun (WGS) entry which is preliminary data.</text>
</comment>
<dbReference type="InterPro" id="IPR023397">
    <property type="entry name" value="SAM-dep_MeTrfase_MraW_recog"/>
</dbReference>
<comment type="catalytic activity">
    <reaction evidence="6">
        <text>cytidine(1402) in 16S rRNA + S-adenosyl-L-methionine = N(4)-methylcytidine(1402) in 16S rRNA + S-adenosyl-L-homocysteine + H(+)</text>
        <dbReference type="Rhea" id="RHEA:42928"/>
        <dbReference type="Rhea" id="RHEA-COMP:10286"/>
        <dbReference type="Rhea" id="RHEA-COMP:10287"/>
        <dbReference type="ChEBI" id="CHEBI:15378"/>
        <dbReference type="ChEBI" id="CHEBI:57856"/>
        <dbReference type="ChEBI" id="CHEBI:59789"/>
        <dbReference type="ChEBI" id="CHEBI:74506"/>
        <dbReference type="ChEBI" id="CHEBI:82748"/>
        <dbReference type="EC" id="2.1.1.199"/>
    </reaction>
</comment>
<comment type="function">
    <text evidence="6">Specifically methylates the N4 position of cytidine in position 1402 (C1402) of 16S rRNA.</text>
</comment>
<dbReference type="GO" id="GO:0071424">
    <property type="term" value="F:rRNA (cytosine-N4-)-methyltransferase activity"/>
    <property type="evidence" value="ECO:0007669"/>
    <property type="project" value="UniProtKB-UniRule"/>
</dbReference>
<reference evidence="7 8" key="1">
    <citation type="journal article" date="2016" name="Nat. Commun.">
        <title>Thousands of microbial genomes shed light on interconnected biogeochemical processes in an aquifer system.</title>
        <authorList>
            <person name="Anantharaman K."/>
            <person name="Brown C.T."/>
            <person name="Hug L.A."/>
            <person name="Sharon I."/>
            <person name="Castelle C.J."/>
            <person name="Probst A.J."/>
            <person name="Thomas B.C."/>
            <person name="Singh A."/>
            <person name="Wilkins M.J."/>
            <person name="Karaoz U."/>
            <person name="Brodie E.L."/>
            <person name="Williams K.H."/>
            <person name="Hubbard S.S."/>
            <person name="Banfield J.F."/>
        </authorList>
    </citation>
    <scope>NUCLEOTIDE SEQUENCE [LARGE SCALE GENOMIC DNA]</scope>
</reference>
<dbReference type="EMBL" id="MFBS01000003">
    <property type="protein sequence ID" value="OGE11134.1"/>
    <property type="molecule type" value="Genomic_DNA"/>
</dbReference>
<evidence type="ECO:0000313" key="8">
    <source>
        <dbReference type="Proteomes" id="UP000179227"/>
    </source>
</evidence>
<dbReference type="SUPFAM" id="SSF53335">
    <property type="entry name" value="S-adenosyl-L-methionine-dependent methyltransferases"/>
    <property type="match status" value="1"/>
</dbReference>
<feature type="binding site" evidence="6">
    <location>
        <position position="104"/>
    </location>
    <ligand>
        <name>S-adenosyl-L-methionine</name>
        <dbReference type="ChEBI" id="CHEBI:59789"/>
    </ligand>
</feature>
<dbReference type="EC" id="2.1.1.199" evidence="6"/>
<gene>
    <name evidence="6" type="primary">rsmH</name>
    <name evidence="7" type="ORF">A3A60_03435</name>
</gene>
<evidence type="ECO:0000313" key="7">
    <source>
        <dbReference type="EMBL" id="OGE11134.1"/>
    </source>
</evidence>
<dbReference type="STRING" id="1797729.A3A60_03435"/>
<keyword evidence="5 6" id="KW-0949">S-adenosyl-L-methionine</keyword>
<comment type="similarity">
    <text evidence="1 6">Belongs to the methyltransferase superfamily. RsmH family.</text>
</comment>
<evidence type="ECO:0000256" key="6">
    <source>
        <dbReference type="HAMAP-Rule" id="MF_01007"/>
    </source>
</evidence>
<dbReference type="PANTHER" id="PTHR11265:SF0">
    <property type="entry name" value="12S RRNA N4-METHYLCYTIDINE METHYLTRANSFERASE"/>
    <property type="match status" value="1"/>
</dbReference>
<dbReference type="Pfam" id="PF01795">
    <property type="entry name" value="Methyltransf_5"/>
    <property type="match status" value="1"/>
</dbReference>
<evidence type="ECO:0000256" key="1">
    <source>
        <dbReference type="ARBA" id="ARBA00010396"/>
    </source>
</evidence>
<proteinExistence type="inferred from homology"/>
<dbReference type="PIRSF" id="PIRSF004486">
    <property type="entry name" value="MraW"/>
    <property type="match status" value="1"/>
</dbReference>
<dbReference type="PANTHER" id="PTHR11265">
    <property type="entry name" value="S-ADENOSYL-METHYLTRANSFERASE MRAW"/>
    <property type="match status" value="1"/>
</dbReference>
<evidence type="ECO:0000256" key="2">
    <source>
        <dbReference type="ARBA" id="ARBA00022552"/>
    </source>
</evidence>
<keyword evidence="3 6" id="KW-0489">Methyltransferase</keyword>
<keyword evidence="6" id="KW-0963">Cytoplasm</keyword>
<keyword evidence="2 6" id="KW-0698">rRNA processing</keyword>
<keyword evidence="4 6" id="KW-0808">Transferase</keyword>
<sequence>MNQYHKSVLLREVIDILEPKPDKLYIDATIGGGGHSFEILKHGGKVLGIDRDPESLKHIKNQFNFGKDLILVQSNFNRIGSIARSYGYNSVDGIIFDLGVSSHQLETAQRGFSFNMSGPLDMRMDPALAVKAADIINNFDQRRLNEIFKNFAQEKFSWTIANAISSARQIKPIKTTIELAQIVKDAKVRARNKTFEAKKRRYHAQGGDLHPATKVFQALRIVVNSELLNLEEALPQTIDLLKINGRLLVISFHSLEDGIVKRFFKKEKRLKILTQKPIRASVREVRENPRARSARLRAAEKI</sequence>
<evidence type="ECO:0000256" key="4">
    <source>
        <dbReference type="ARBA" id="ARBA00022679"/>
    </source>
</evidence>
<dbReference type="AlphaFoldDB" id="A0A1F5I427"/>
<dbReference type="InterPro" id="IPR002903">
    <property type="entry name" value="RsmH"/>
</dbReference>
<feature type="binding site" evidence="6">
    <location>
        <position position="76"/>
    </location>
    <ligand>
        <name>S-adenosyl-L-methionine</name>
        <dbReference type="ChEBI" id="CHEBI:59789"/>
    </ligand>
</feature>
<dbReference type="GO" id="GO:0005737">
    <property type="term" value="C:cytoplasm"/>
    <property type="evidence" value="ECO:0007669"/>
    <property type="project" value="UniProtKB-SubCell"/>
</dbReference>
<accession>A0A1F5I427</accession>
<dbReference type="Gene3D" id="1.10.150.170">
    <property type="entry name" value="Putative methyltransferase TM0872, insert domain"/>
    <property type="match status" value="1"/>
</dbReference>
<dbReference type="SUPFAM" id="SSF81799">
    <property type="entry name" value="Putative methyltransferase TM0872, insert domain"/>
    <property type="match status" value="1"/>
</dbReference>
<dbReference type="HAMAP" id="MF_01007">
    <property type="entry name" value="16SrRNA_methyltr_H"/>
    <property type="match status" value="1"/>
</dbReference>
<dbReference type="Gene3D" id="3.40.50.150">
    <property type="entry name" value="Vaccinia Virus protein VP39"/>
    <property type="match status" value="1"/>
</dbReference>